<evidence type="ECO:0000256" key="5">
    <source>
        <dbReference type="ARBA" id="ARBA00022692"/>
    </source>
</evidence>
<dbReference type="PANTHER" id="PTHR43848:SF2">
    <property type="entry name" value="PUTRESCINE TRANSPORT SYSTEM PERMEASE PROTEIN POTI"/>
    <property type="match status" value="1"/>
</dbReference>
<feature type="domain" description="ABC transmembrane type-1" evidence="9">
    <location>
        <begin position="67"/>
        <end position="255"/>
    </location>
</feature>
<dbReference type="EMBL" id="CZRL01000086">
    <property type="protein sequence ID" value="CUS52703.1"/>
    <property type="molecule type" value="Genomic_DNA"/>
</dbReference>
<keyword evidence="5 8" id="KW-0812">Transmembrane</keyword>
<evidence type="ECO:0000256" key="4">
    <source>
        <dbReference type="ARBA" id="ARBA00022475"/>
    </source>
</evidence>
<dbReference type="InterPro" id="IPR051789">
    <property type="entry name" value="Bact_Polyamine_Transport"/>
</dbReference>
<dbReference type="InterPro" id="IPR000515">
    <property type="entry name" value="MetI-like"/>
</dbReference>
<dbReference type="InterPro" id="IPR035906">
    <property type="entry name" value="MetI-like_sf"/>
</dbReference>
<feature type="transmembrane region" description="Helical" evidence="8">
    <location>
        <begin position="234"/>
        <end position="255"/>
    </location>
</feature>
<feature type="transmembrane region" description="Helical" evidence="8">
    <location>
        <begin position="73"/>
        <end position="92"/>
    </location>
</feature>
<dbReference type="PROSITE" id="PS50928">
    <property type="entry name" value="ABC_TM1"/>
    <property type="match status" value="1"/>
</dbReference>
<evidence type="ECO:0000256" key="7">
    <source>
        <dbReference type="ARBA" id="ARBA00023136"/>
    </source>
</evidence>
<evidence type="ECO:0000313" key="10">
    <source>
        <dbReference type="EMBL" id="CUS52703.1"/>
    </source>
</evidence>
<feature type="transmembrane region" description="Helical" evidence="8">
    <location>
        <begin position="104"/>
        <end position="127"/>
    </location>
</feature>
<comment type="subcellular location">
    <subcellularLocation>
        <location evidence="1">Cell membrane</location>
        <topology evidence="1">Multi-pass membrane protein</topology>
    </subcellularLocation>
</comment>
<reference evidence="10" key="1">
    <citation type="submission" date="2015-10" db="EMBL/GenBank/DDBJ databases">
        <authorList>
            <person name="Gilbert D.G."/>
        </authorList>
    </citation>
    <scope>NUCLEOTIDE SEQUENCE</scope>
</reference>
<proteinExistence type="inferred from homology"/>
<sequence>MNDQRPWWRPDGFLLYAIIYLTFIYLPVLFLPLFSFNSSKYIAFPLKSFTLKWYHQMVNSPSMLEALLNSVKVGLIVAIVSTILGLLAAKALTRYRLPGRGPVISFIMIPLVIPEIILAISLLILISQLDIPLSLWTVGFSHSLLCTPFAMLVLISRMEGFDNSLEEAALDLGENGWMTFWRVTFPIVLPGIVASLLLTFTISFDEFVLAFFLSSTDATLPIYIWSSLRFPTKIPAVLALGSSIFVISFFVVSFAEWLRRRGIKLESTSGI</sequence>
<organism evidence="10">
    <name type="scientific">hydrothermal vent metagenome</name>
    <dbReference type="NCBI Taxonomy" id="652676"/>
    <lineage>
        <taxon>unclassified sequences</taxon>
        <taxon>metagenomes</taxon>
        <taxon>ecological metagenomes</taxon>
    </lineage>
</organism>
<dbReference type="AlphaFoldDB" id="A0A160TRR7"/>
<evidence type="ECO:0000256" key="8">
    <source>
        <dbReference type="SAM" id="Phobius"/>
    </source>
</evidence>
<dbReference type="GO" id="GO:0055085">
    <property type="term" value="P:transmembrane transport"/>
    <property type="evidence" value="ECO:0007669"/>
    <property type="project" value="InterPro"/>
</dbReference>
<dbReference type="GO" id="GO:0005886">
    <property type="term" value="C:plasma membrane"/>
    <property type="evidence" value="ECO:0007669"/>
    <property type="project" value="UniProtKB-SubCell"/>
</dbReference>
<feature type="transmembrane region" description="Helical" evidence="8">
    <location>
        <begin position="133"/>
        <end position="155"/>
    </location>
</feature>
<comment type="similarity">
    <text evidence="2">Belongs to the binding-protein-dependent transport system permease family. CysTW subfamily.</text>
</comment>
<dbReference type="CDD" id="cd06261">
    <property type="entry name" value="TM_PBP2"/>
    <property type="match status" value="1"/>
</dbReference>
<feature type="transmembrane region" description="Helical" evidence="8">
    <location>
        <begin position="12"/>
        <end position="34"/>
    </location>
</feature>
<accession>A0A160TRR7</accession>
<evidence type="ECO:0000256" key="1">
    <source>
        <dbReference type="ARBA" id="ARBA00004651"/>
    </source>
</evidence>
<keyword evidence="3" id="KW-0813">Transport</keyword>
<evidence type="ECO:0000256" key="3">
    <source>
        <dbReference type="ARBA" id="ARBA00022448"/>
    </source>
</evidence>
<dbReference type="Pfam" id="PF00528">
    <property type="entry name" value="BPD_transp_1"/>
    <property type="match status" value="1"/>
</dbReference>
<evidence type="ECO:0000256" key="2">
    <source>
        <dbReference type="ARBA" id="ARBA00007069"/>
    </source>
</evidence>
<dbReference type="SUPFAM" id="SSF161098">
    <property type="entry name" value="MetI-like"/>
    <property type="match status" value="1"/>
</dbReference>
<keyword evidence="7 8" id="KW-0472">Membrane</keyword>
<keyword evidence="4" id="KW-1003">Cell membrane</keyword>
<protein>
    <submittedName>
        <fullName evidence="10">Spermidine Putrescine ABC transporter permease component potC (TC_3.A.1.11.1)</fullName>
    </submittedName>
</protein>
<evidence type="ECO:0000256" key="6">
    <source>
        <dbReference type="ARBA" id="ARBA00022989"/>
    </source>
</evidence>
<feature type="transmembrane region" description="Helical" evidence="8">
    <location>
        <begin position="187"/>
        <end position="214"/>
    </location>
</feature>
<gene>
    <name evidence="10" type="ORF">MGWOODY_XGa596</name>
</gene>
<keyword evidence="6 8" id="KW-1133">Transmembrane helix</keyword>
<dbReference type="Gene3D" id="1.10.3720.10">
    <property type="entry name" value="MetI-like"/>
    <property type="match status" value="1"/>
</dbReference>
<dbReference type="PANTHER" id="PTHR43848">
    <property type="entry name" value="PUTRESCINE TRANSPORT SYSTEM PERMEASE PROTEIN POTI"/>
    <property type="match status" value="1"/>
</dbReference>
<evidence type="ECO:0000259" key="9">
    <source>
        <dbReference type="PROSITE" id="PS50928"/>
    </source>
</evidence>
<name>A0A160TRR7_9ZZZZ</name>